<reference evidence="2" key="1">
    <citation type="journal article" date="2019" name="Int. J. Syst. Evol. Microbiol.">
        <title>The Global Catalogue of Microorganisms (GCM) 10K type strain sequencing project: providing services to taxonomists for standard genome sequencing and annotation.</title>
        <authorList>
            <consortium name="The Broad Institute Genomics Platform"/>
            <consortium name="The Broad Institute Genome Sequencing Center for Infectious Disease"/>
            <person name="Wu L."/>
            <person name="Ma J."/>
        </authorList>
    </citation>
    <scope>NUCLEOTIDE SEQUENCE [LARGE SCALE GENOMIC DNA]</scope>
    <source>
        <strain evidence="2">JCM 31696</strain>
    </source>
</reference>
<gene>
    <name evidence="1" type="ORF">ACFQ07_25805</name>
</gene>
<name>A0ABW3CMS2_9ACTN</name>
<keyword evidence="2" id="KW-1185">Reference proteome</keyword>
<proteinExistence type="predicted"/>
<dbReference type="EMBL" id="JBHTIR010003727">
    <property type="protein sequence ID" value="MFD0855683.1"/>
    <property type="molecule type" value="Genomic_DNA"/>
</dbReference>
<sequence>MSAFLVQVRDVAGPVQVTAWTGEDATCLALGAVRIDGVHPEDCEPFWPSELVLDEHVLVCVDADHDGRASLADVIVLDARRPHDASHRLTGALVTCIVDRQAHSCSVFLRGEGSAWCFAVSDHTTVEIVEAFGWIASFFHWLLVRHRTDARPTRLEVRGPRGGTVTLVPYTPIGDQD</sequence>
<organism evidence="1 2">
    <name type="scientific">Actinomadura adrarensis</name>
    <dbReference type="NCBI Taxonomy" id="1819600"/>
    <lineage>
        <taxon>Bacteria</taxon>
        <taxon>Bacillati</taxon>
        <taxon>Actinomycetota</taxon>
        <taxon>Actinomycetes</taxon>
        <taxon>Streptosporangiales</taxon>
        <taxon>Thermomonosporaceae</taxon>
        <taxon>Actinomadura</taxon>
    </lineage>
</organism>
<accession>A0ABW3CMS2</accession>
<dbReference type="Proteomes" id="UP001597083">
    <property type="component" value="Unassembled WGS sequence"/>
</dbReference>
<comment type="caution">
    <text evidence="1">The sequence shown here is derived from an EMBL/GenBank/DDBJ whole genome shotgun (WGS) entry which is preliminary data.</text>
</comment>
<evidence type="ECO:0000313" key="2">
    <source>
        <dbReference type="Proteomes" id="UP001597083"/>
    </source>
</evidence>
<protein>
    <submittedName>
        <fullName evidence="1">Uncharacterized protein</fullName>
    </submittedName>
</protein>
<evidence type="ECO:0000313" key="1">
    <source>
        <dbReference type="EMBL" id="MFD0855683.1"/>
    </source>
</evidence>